<keyword evidence="3" id="KW-1185">Reference proteome</keyword>
<dbReference type="STRING" id="661478.OP10G_1326"/>
<dbReference type="OrthoDB" id="9796570at2"/>
<name>A0A068NSU8_FIMGI</name>
<dbReference type="InterPro" id="IPR002925">
    <property type="entry name" value="Dienelactn_hydro"/>
</dbReference>
<dbReference type="AlphaFoldDB" id="A0A068NSU8"/>
<dbReference type="EMBL" id="CP007139">
    <property type="protein sequence ID" value="AIE84694.1"/>
    <property type="molecule type" value="Genomic_DNA"/>
</dbReference>
<dbReference type="InterPro" id="IPR029058">
    <property type="entry name" value="AB_hydrolase_fold"/>
</dbReference>
<dbReference type="Proteomes" id="UP000027982">
    <property type="component" value="Chromosome"/>
</dbReference>
<dbReference type="Pfam" id="PF01738">
    <property type="entry name" value="DLH"/>
    <property type="match status" value="1"/>
</dbReference>
<evidence type="ECO:0000313" key="3">
    <source>
        <dbReference type="Proteomes" id="UP000027982"/>
    </source>
</evidence>
<dbReference type="SUPFAM" id="SSF53474">
    <property type="entry name" value="alpha/beta-Hydrolases"/>
    <property type="match status" value="1"/>
</dbReference>
<feature type="domain" description="Dienelactone hydrolase" evidence="1">
    <location>
        <begin position="86"/>
        <end position="179"/>
    </location>
</feature>
<dbReference type="eggNOG" id="COG0400">
    <property type="taxonomic scope" value="Bacteria"/>
</dbReference>
<proteinExistence type="predicted"/>
<gene>
    <name evidence="2" type="ORF">OP10G_1326</name>
</gene>
<dbReference type="GO" id="GO:0016787">
    <property type="term" value="F:hydrolase activity"/>
    <property type="evidence" value="ECO:0007669"/>
    <property type="project" value="InterPro"/>
</dbReference>
<dbReference type="PANTHER" id="PTHR10655:SF17">
    <property type="entry name" value="LYSOPHOSPHOLIPASE-LIKE PROTEIN 1"/>
    <property type="match status" value="1"/>
</dbReference>
<dbReference type="Gene3D" id="3.40.50.1820">
    <property type="entry name" value="alpha/beta hydrolase"/>
    <property type="match status" value="1"/>
</dbReference>
<dbReference type="HOGENOM" id="CLU_049413_6_1_0"/>
<evidence type="ECO:0000259" key="1">
    <source>
        <dbReference type="Pfam" id="PF01738"/>
    </source>
</evidence>
<dbReference type="InterPro" id="IPR050565">
    <property type="entry name" value="LYPA1-2/EST-like"/>
</dbReference>
<dbReference type="KEGG" id="fgi:OP10G_1326"/>
<evidence type="ECO:0000313" key="2">
    <source>
        <dbReference type="EMBL" id="AIE84694.1"/>
    </source>
</evidence>
<sequence>MSDFIHLEEPGDPTLVMLHGTGGDEIEMLQFGKELSRRTGFLSLRGKEPEGRVNRWFRRFGEGVFDEPNLRMRTEELADYVMEKLPEKKRVAVGFSNGANIAAATLLLRPEAFDAAALLAPMVPLQPDTLPDLGGKPILMICGERDPMVPRMNALALATMFETAGAALELHWHPGGHGFGPAELNVLKAWIARL</sequence>
<reference evidence="2 3" key="1">
    <citation type="journal article" date="2014" name="PLoS ONE">
        <title>The first complete genome sequence of the class fimbriimonadia in the phylum armatimonadetes.</title>
        <authorList>
            <person name="Hu Z.Y."/>
            <person name="Wang Y.Z."/>
            <person name="Im W.T."/>
            <person name="Wang S.Y."/>
            <person name="Zhao G.P."/>
            <person name="Zheng H.J."/>
            <person name="Quan Z.X."/>
        </authorList>
    </citation>
    <scope>NUCLEOTIDE SEQUENCE [LARGE SCALE GENOMIC DNA]</scope>
    <source>
        <strain evidence="2">Gsoil 348</strain>
    </source>
</reference>
<accession>A0A068NSU8</accession>
<dbReference type="PANTHER" id="PTHR10655">
    <property type="entry name" value="LYSOPHOSPHOLIPASE-RELATED"/>
    <property type="match status" value="1"/>
</dbReference>
<protein>
    <submittedName>
        <fullName evidence="2">Phospholipase/carboxylesterase</fullName>
    </submittedName>
</protein>
<organism evidence="2 3">
    <name type="scientific">Fimbriimonas ginsengisoli Gsoil 348</name>
    <dbReference type="NCBI Taxonomy" id="661478"/>
    <lineage>
        <taxon>Bacteria</taxon>
        <taxon>Bacillati</taxon>
        <taxon>Armatimonadota</taxon>
        <taxon>Fimbriimonadia</taxon>
        <taxon>Fimbriimonadales</taxon>
        <taxon>Fimbriimonadaceae</taxon>
        <taxon>Fimbriimonas</taxon>
    </lineage>
</organism>